<keyword evidence="5" id="KW-0472">Membrane</keyword>
<evidence type="ECO:0000256" key="3">
    <source>
        <dbReference type="ARBA" id="ARBA00022777"/>
    </source>
</evidence>
<dbReference type="Proteomes" id="UP000682733">
    <property type="component" value="Unassembled WGS sequence"/>
</dbReference>
<dbReference type="InterPro" id="IPR001245">
    <property type="entry name" value="Ser-Thr/Tyr_kinase_cat_dom"/>
</dbReference>
<name>A0A813ZA27_9BILA</name>
<organism evidence="8 11">
    <name type="scientific">Didymodactylos carnosus</name>
    <dbReference type="NCBI Taxonomy" id="1234261"/>
    <lineage>
        <taxon>Eukaryota</taxon>
        <taxon>Metazoa</taxon>
        <taxon>Spiralia</taxon>
        <taxon>Gnathifera</taxon>
        <taxon>Rotifera</taxon>
        <taxon>Eurotatoria</taxon>
        <taxon>Bdelloidea</taxon>
        <taxon>Philodinida</taxon>
        <taxon>Philodinidae</taxon>
        <taxon>Didymodactylos</taxon>
    </lineage>
</organism>
<dbReference type="PANTHER" id="PTHR44329">
    <property type="entry name" value="SERINE/THREONINE-PROTEIN KINASE TNNI3K-RELATED"/>
    <property type="match status" value="1"/>
</dbReference>
<keyword evidence="5" id="KW-1133">Transmembrane helix</keyword>
<dbReference type="PROSITE" id="PS50011">
    <property type="entry name" value="PROTEIN_KINASE_DOM"/>
    <property type="match status" value="1"/>
</dbReference>
<keyword evidence="2" id="KW-0547">Nucleotide-binding</keyword>
<keyword evidence="11" id="KW-1185">Reference proteome</keyword>
<dbReference type="GO" id="GO:0004674">
    <property type="term" value="F:protein serine/threonine kinase activity"/>
    <property type="evidence" value="ECO:0007669"/>
    <property type="project" value="TreeGrafter"/>
</dbReference>
<dbReference type="EMBL" id="CAJNOK010002874">
    <property type="protein sequence ID" value="CAF0878457.1"/>
    <property type="molecule type" value="Genomic_DNA"/>
</dbReference>
<reference evidence="8" key="1">
    <citation type="submission" date="2021-02" db="EMBL/GenBank/DDBJ databases">
        <authorList>
            <person name="Nowell W R."/>
        </authorList>
    </citation>
    <scope>NUCLEOTIDE SEQUENCE</scope>
</reference>
<proteinExistence type="predicted"/>
<feature type="transmembrane region" description="Helical" evidence="5">
    <location>
        <begin position="131"/>
        <end position="151"/>
    </location>
</feature>
<protein>
    <recommendedName>
        <fullName evidence="6">Protein kinase domain-containing protein</fullName>
    </recommendedName>
</protein>
<dbReference type="InterPro" id="IPR011009">
    <property type="entry name" value="Kinase-like_dom_sf"/>
</dbReference>
<dbReference type="GO" id="GO:0005524">
    <property type="term" value="F:ATP binding"/>
    <property type="evidence" value="ECO:0007669"/>
    <property type="project" value="UniProtKB-KW"/>
</dbReference>
<keyword evidence="1" id="KW-0808">Transferase</keyword>
<dbReference type="SUPFAM" id="SSF56112">
    <property type="entry name" value="Protein kinase-like (PK-like)"/>
    <property type="match status" value="1"/>
</dbReference>
<sequence>MKSSNVTDSQNETIGFYYFNPCKPFNMPEDPYISEGDQCHNVLACYQMIKKNKYFYYPMAIQMNSSIETSSKMKGDLIIKYFGARSYSNSSMYVLFQCDRRSHKAVFKFDSYLDRIPLFVLTHRWQFPDGLLLLLLFVICFIVATAVFIFYQCRRHYPERNVYGAVGQMDIHTMRSTYNRLTTDHNQSTKRVLRSKASLPVLDNLNISSQDFKIVKRLCAGELGEVNEGRWNDKLVAIKTLRLGVHADKFTKNDTNYLQNEIGILSRLRNKNLTAIIGVCFDDVTYPTLIMQFNEHGTIIDFIKRFPDRIDWSLRIKWCTNAVDAMLYLHGQKILHRNLKGSNILVGVDLRAQICDFGLIKILQPLRAACENECCLCTLTAPSLPVSIRWTAPECLLEPRNPKNFAPPCDVYSFGVCLWEMYKLEQPYADIKDENEASKMIVSGTRLYSPGPPDLMPQYHELMQMCWEFNPNERPTFQQISISLRESLPKAKQYQRQLDKQINNNGHPEEIHRLLSATDSTSQSTLHLSSQNNETFTAFSSSM</sequence>
<evidence type="ECO:0000313" key="11">
    <source>
        <dbReference type="Proteomes" id="UP000663829"/>
    </source>
</evidence>
<accession>A0A813ZA27</accession>
<dbReference type="InterPro" id="IPR000719">
    <property type="entry name" value="Prot_kinase_dom"/>
</dbReference>
<dbReference type="EMBL" id="CAJNOQ010001445">
    <property type="protein sequence ID" value="CAF0895338.1"/>
    <property type="molecule type" value="Genomic_DNA"/>
</dbReference>
<dbReference type="SMART" id="SM00220">
    <property type="entry name" value="S_TKc"/>
    <property type="match status" value="1"/>
</dbReference>
<keyword evidence="4" id="KW-0067">ATP-binding</keyword>
<evidence type="ECO:0000256" key="2">
    <source>
        <dbReference type="ARBA" id="ARBA00022741"/>
    </source>
</evidence>
<evidence type="ECO:0000313" key="10">
    <source>
        <dbReference type="EMBL" id="CAF3678801.1"/>
    </source>
</evidence>
<comment type="caution">
    <text evidence="8">The sequence shown here is derived from an EMBL/GenBank/DDBJ whole genome shotgun (WGS) entry which is preliminary data.</text>
</comment>
<keyword evidence="5" id="KW-0812">Transmembrane</keyword>
<dbReference type="Proteomes" id="UP000681722">
    <property type="component" value="Unassembled WGS sequence"/>
</dbReference>
<dbReference type="Pfam" id="PF07714">
    <property type="entry name" value="PK_Tyr_Ser-Thr"/>
    <property type="match status" value="1"/>
</dbReference>
<dbReference type="Proteomes" id="UP000677228">
    <property type="component" value="Unassembled WGS sequence"/>
</dbReference>
<dbReference type="GO" id="GO:0005737">
    <property type="term" value="C:cytoplasm"/>
    <property type="evidence" value="ECO:0007669"/>
    <property type="project" value="TreeGrafter"/>
</dbReference>
<dbReference type="PANTHER" id="PTHR44329:SF288">
    <property type="entry name" value="MITOGEN-ACTIVATED PROTEIN KINASE KINASE KINASE 20"/>
    <property type="match status" value="1"/>
</dbReference>
<evidence type="ECO:0000256" key="4">
    <source>
        <dbReference type="ARBA" id="ARBA00022840"/>
    </source>
</evidence>
<gene>
    <name evidence="8" type="ORF">GPM918_LOCUS8344</name>
    <name evidence="7" type="ORF">OVA965_LOCUS8493</name>
    <name evidence="10" type="ORF">SRO942_LOCUS8344</name>
    <name evidence="9" type="ORF">TMI583_LOCUS8492</name>
</gene>
<evidence type="ECO:0000313" key="7">
    <source>
        <dbReference type="EMBL" id="CAF0878457.1"/>
    </source>
</evidence>
<dbReference type="EMBL" id="CAJOBA010002876">
    <property type="protein sequence ID" value="CAF3662541.1"/>
    <property type="molecule type" value="Genomic_DNA"/>
</dbReference>
<dbReference type="InterPro" id="IPR051681">
    <property type="entry name" value="Ser/Thr_Kinases-Pseudokinases"/>
</dbReference>
<evidence type="ECO:0000313" key="9">
    <source>
        <dbReference type="EMBL" id="CAF3662541.1"/>
    </source>
</evidence>
<evidence type="ECO:0000259" key="6">
    <source>
        <dbReference type="PROSITE" id="PS50011"/>
    </source>
</evidence>
<keyword evidence="3" id="KW-0418">Kinase</keyword>
<evidence type="ECO:0000256" key="5">
    <source>
        <dbReference type="SAM" id="Phobius"/>
    </source>
</evidence>
<feature type="domain" description="Protein kinase" evidence="6">
    <location>
        <begin position="212"/>
        <end position="488"/>
    </location>
</feature>
<dbReference type="Gene3D" id="1.10.510.10">
    <property type="entry name" value="Transferase(Phosphotransferase) domain 1"/>
    <property type="match status" value="1"/>
</dbReference>
<dbReference type="OrthoDB" id="4062651at2759"/>
<dbReference type="AlphaFoldDB" id="A0A813ZA27"/>
<evidence type="ECO:0000313" key="8">
    <source>
        <dbReference type="EMBL" id="CAF0895338.1"/>
    </source>
</evidence>
<dbReference type="Proteomes" id="UP000663829">
    <property type="component" value="Unassembled WGS sequence"/>
</dbReference>
<evidence type="ECO:0000256" key="1">
    <source>
        <dbReference type="ARBA" id="ARBA00022679"/>
    </source>
</evidence>
<dbReference type="EMBL" id="CAJOBC010001445">
    <property type="protein sequence ID" value="CAF3678801.1"/>
    <property type="molecule type" value="Genomic_DNA"/>
</dbReference>